<accession>A0A224Y699</accession>
<proteinExistence type="predicted"/>
<reference evidence="2" key="1">
    <citation type="journal article" date="2018" name="PLoS Negl. Trop. Dis.">
        <title>An insight into the salivary gland and fat body transcriptome of Panstrongylus lignarius (Hemiptera: Heteroptera), the main vector of Chagas disease in Peru.</title>
        <authorList>
            <person name="Nevoa J.C."/>
            <person name="Mendes M.T."/>
            <person name="da Silva M.V."/>
            <person name="Soares S.C."/>
            <person name="Oliveira C.J.F."/>
            <person name="Ribeiro J.M.C."/>
        </authorList>
    </citation>
    <scope>NUCLEOTIDE SEQUENCE</scope>
</reference>
<organism evidence="2">
    <name type="scientific">Panstrongylus lignarius</name>
    <dbReference type="NCBI Taxonomy" id="156445"/>
    <lineage>
        <taxon>Eukaryota</taxon>
        <taxon>Metazoa</taxon>
        <taxon>Ecdysozoa</taxon>
        <taxon>Arthropoda</taxon>
        <taxon>Hexapoda</taxon>
        <taxon>Insecta</taxon>
        <taxon>Pterygota</taxon>
        <taxon>Neoptera</taxon>
        <taxon>Paraneoptera</taxon>
        <taxon>Hemiptera</taxon>
        <taxon>Heteroptera</taxon>
        <taxon>Panheteroptera</taxon>
        <taxon>Cimicomorpha</taxon>
        <taxon>Reduviidae</taxon>
        <taxon>Triatominae</taxon>
        <taxon>Panstrongylus</taxon>
    </lineage>
</organism>
<dbReference type="AlphaFoldDB" id="A0A224Y699"/>
<feature type="chain" id="PRO_5012646352" evidence="1">
    <location>
        <begin position="21"/>
        <end position="71"/>
    </location>
</feature>
<protein>
    <submittedName>
        <fullName evidence="2">Putative secreted protein</fullName>
    </submittedName>
</protein>
<keyword evidence="1" id="KW-0732">Signal</keyword>
<evidence type="ECO:0000313" key="2">
    <source>
        <dbReference type="EMBL" id="JAW16101.1"/>
    </source>
</evidence>
<dbReference type="EMBL" id="GFTR01000325">
    <property type="protein sequence ID" value="JAW16101.1"/>
    <property type="molecule type" value="Transcribed_RNA"/>
</dbReference>
<evidence type="ECO:0000256" key="1">
    <source>
        <dbReference type="SAM" id="SignalP"/>
    </source>
</evidence>
<feature type="signal peptide" evidence="1">
    <location>
        <begin position="1"/>
        <end position="20"/>
    </location>
</feature>
<name>A0A224Y699_9HEMI</name>
<sequence length="71" mass="8282">MFNPIFALLTFSVICLLIESDGVRRIPKYLYSFTTSSLSFPKFHFSFLADLPPFLNTITFDLSIFILRLHF</sequence>